<accession>A0ABQ2N6Q8</accession>
<evidence type="ECO:0000313" key="2">
    <source>
        <dbReference type="Proteomes" id="UP000655410"/>
    </source>
</evidence>
<gene>
    <name evidence="1" type="ORF">GCM10011584_04620</name>
</gene>
<dbReference type="Proteomes" id="UP000655410">
    <property type="component" value="Unassembled WGS sequence"/>
</dbReference>
<reference evidence="2" key="1">
    <citation type="journal article" date="2019" name="Int. J. Syst. Evol. Microbiol.">
        <title>The Global Catalogue of Microorganisms (GCM) 10K type strain sequencing project: providing services to taxonomists for standard genome sequencing and annotation.</title>
        <authorList>
            <consortium name="The Broad Institute Genomics Platform"/>
            <consortium name="The Broad Institute Genome Sequencing Center for Infectious Disease"/>
            <person name="Wu L."/>
            <person name="Ma J."/>
        </authorList>
    </citation>
    <scope>NUCLEOTIDE SEQUENCE [LARGE SCALE GENOMIC DNA]</scope>
    <source>
        <strain evidence="2">CGMCC 4.7371</strain>
    </source>
</reference>
<keyword evidence="2" id="KW-1185">Reference proteome</keyword>
<proteinExistence type="predicted"/>
<protein>
    <submittedName>
        <fullName evidence="1">Uncharacterized protein</fullName>
    </submittedName>
</protein>
<sequence length="116" mass="12244">MEHGIDAMVRCLEALGAAPVLRHGLLTYTLTPTHGARAGQPVESGVAESEAQLWPATPPHWVHLPADVTIPASNTGASPHPGWVGHSRDIKGWAQEINHGMAWLSHVRSVIAGATA</sequence>
<dbReference type="RefSeq" id="WP_188782358.1">
    <property type="nucleotide sequence ID" value="NZ_BMNI01000001.1"/>
</dbReference>
<organism evidence="1 2">
    <name type="scientific">Nocardioides phosphati</name>
    <dbReference type="NCBI Taxonomy" id="1867775"/>
    <lineage>
        <taxon>Bacteria</taxon>
        <taxon>Bacillati</taxon>
        <taxon>Actinomycetota</taxon>
        <taxon>Actinomycetes</taxon>
        <taxon>Propionibacteriales</taxon>
        <taxon>Nocardioidaceae</taxon>
        <taxon>Nocardioides</taxon>
    </lineage>
</organism>
<name>A0ABQ2N6Q8_9ACTN</name>
<evidence type="ECO:0000313" key="1">
    <source>
        <dbReference type="EMBL" id="GGO85215.1"/>
    </source>
</evidence>
<comment type="caution">
    <text evidence="1">The sequence shown here is derived from an EMBL/GenBank/DDBJ whole genome shotgun (WGS) entry which is preliminary data.</text>
</comment>
<dbReference type="EMBL" id="BMNI01000001">
    <property type="protein sequence ID" value="GGO85215.1"/>
    <property type="molecule type" value="Genomic_DNA"/>
</dbReference>